<dbReference type="RefSeq" id="WP_102846775.1">
    <property type="nucleotide sequence ID" value="NZ_JAMOIG010000013.1"/>
</dbReference>
<reference evidence="1 2" key="1">
    <citation type="submission" date="2018-01" db="EMBL/GenBank/DDBJ databases">
        <title>Denitrification phenotypes of diverse strains of Pseudomonas stutzeri.</title>
        <authorList>
            <person name="Milligan D.A."/>
            <person name="Bergaust L."/>
            <person name="Bakken L.R."/>
            <person name="Frostegard A."/>
        </authorList>
    </citation>
    <scope>NUCLEOTIDE SEQUENCE [LARGE SCALE GENOMIC DNA]</scope>
    <source>
        <strain evidence="1 2">28a3</strain>
    </source>
</reference>
<dbReference type="Proteomes" id="UP000235897">
    <property type="component" value="Unassembled WGS sequence"/>
</dbReference>
<name>A0A2N8SS62_STUST</name>
<organism evidence="1 2">
    <name type="scientific">Stutzerimonas stutzeri</name>
    <name type="common">Pseudomonas stutzeri</name>
    <dbReference type="NCBI Taxonomy" id="316"/>
    <lineage>
        <taxon>Bacteria</taxon>
        <taxon>Pseudomonadati</taxon>
        <taxon>Pseudomonadota</taxon>
        <taxon>Gammaproteobacteria</taxon>
        <taxon>Pseudomonadales</taxon>
        <taxon>Pseudomonadaceae</taxon>
        <taxon>Stutzerimonas</taxon>
    </lineage>
</organism>
<evidence type="ECO:0000313" key="2">
    <source>
        <dbReference type="Proteomes" id="UP000235897"/>
    </source>
</evidence>
<proteinExistence type="predicted"/>
<accession>A0A2N8SS62</accession>
<evidence type="ECO:0000313" key="1">
    <source>
        <dbReference type="EMBL" id="PNG05331.1"/>
    </source>
</evidence>
<dbReference type="OrthoDB" id="7004320at2"/>
<protein>
    <submittedName>
        <fullName evidence="1">Uncharacterized protein</fullName>
    </submittedName>
</protein>
<dbReference type="EMBL" id="POUW01000004">
    <property type="protein sequence ID" value="PNG05331.1"/>
    <property type="molecule type" value="Genomic_DNA"/>
</dbReference>
<gene>
    <name evidence="1" type="ORF">CXL00_11425</name>
</gene>
<sequence>MPIRHDQLAELLNHTAHSVTQLAEAITCFSLELMASEDPAVRIASRRMVSRVAAVQSAFGQQLIAFGLDAPADGSTDRAGETLADS</sequence>
<dbReference type="AlphaFoldDB" id="A0A2N8SS62"/>
<comment type="caution">
    <text evidence="1">The sequence shown here is derived from an EMBL/GenBank/DDBJ whole genome shotgun (WGS) entry which is preliminary data.</text>
</comment>